<evidence type="ECO:0000256" key="3">
    <source>
        <dbReference type="ARBA" id="ARBA00022475"/>
    </source>
</evidence>
<dbReference type="EMBL" id="ARZY01000002">
    <property type="protein sequence ID" value="EWH11887.1"/>
    <property type="molecule type" value="Genomic_DNA"/>
</dbReference>
<evidence type="ECO:0000313" key="9">
    <source>
        <dbReference type="EMBL" id="EWH11887.1"/>
    </source>
</evidence>
<protein>
    <submittedName>
        <fullName evidence="9">Binding-protein-dependent transport system inner membrane protein</fullName>
    </submittedName>
</protein>
<sequence length="367" mass="41249">MPIKLPKDAEHQFNYNSIQQDKLTAGLMLVPALFLLFVFLCIPLVVSVGVSLTDERLISPNSARFVGLENYKKLLGLQIIEVNRFNRESGSEADEFVYKDKRYSKLRNLVRNNAELLGYSELSRFTVWDKSWVIVARDVLFIRSFLNTCKFVLMVVPIQVLLALALALALRRNFIGSGIIKLLFFTPVVTSMVVVCVVWSLMLHQQEGLINQVIASLWPLYDAIDWLNDPAWSLFAIAAMSAWQGVGVQMLILLAGLQAIPNSLYEAASLDGASRWSQFLHITLPGLRHTLIFVVLSTTIFAFALFVQVDVLTQGGPQDSTSTVLFYAIEKGFRQQQIAYGSTVCILYFVVILTLSLIQKKLLGYEK</sequence>
<dbReference type="AlphaFoldDB" id="W7QS98"/>
<dbReference type="Pfam" id="PF00528">
    <property type="entry name" value="BPD_transp_1"/>
    <property type="match status" value="1"/>
</dbReference>
<comment type="similarity">
    <text evidence="7">Belongs to the binding-protein-dependent transport system permease family.</text>
</comment>
<dbReference type="RefSeq" id="WP_051479524.1">
    <property type="nucleotide sequence ID" value="NZ_ARZY01000002.1"/>
</dbReference>
<gene>
    <name evidence="9" type="ORF">DS2_01838</name>
</gene>
<feature type="transmembrane region" description="Helical" evidence="7">
    <location>
        <begin position="290"/>
        <end position="309"/>
    </location>
</feature>
<feature type="transmembrane region" description="Helical" evidence="7">
    <location>
        <begin position="338"/>
        <end position="358"/>
    </location>
</feature>
<keyword evidence="2 7" id="KW-0813">Transport</keyword>
<comment type="caution">
    <text evidence="9">The sequence shown here is derived from an EMBL/GenBank/DDBJ whole genome shotgun (WGS) entry which is preliminary data.</text>
</comment>
<evidence type="ECO:0000256" key="1">
    <source>
        <dbReference type="ARBA" id="ARBA00004651"/>
    </source>
</evidence>
<dbReference type="InterPro" id="IPR051393">
    <property type="entry name" value="ABC_transporter_permease"/>
</dbReference>
<keyword evidence="4 7" id="KW-0812">Transmembrane</keyword>
<evidence type="ECO:0000256" key="5">
    <source>
        <dbReference type="ARBA" id="ARBA00022989"/>
    </source>
</evidence>
<dbReference type="GO" id="GO:0055085">
    <property type="term" value="P:transmembrane transport"/>
    <property type="evidence" value="ECO:0007669"/>
    <property type="project" value="InterPro"/>
</dbReference>
<keyword evidence="10" id="KW-1185">Reference proteome</keyword>
<dbReference type="GO" id="GO:0005886">
    <property type="term" value="C:plasma membrane"/>
    <property type="evidence" value="ECO:0007669"/>
    <property type="project" value="UniProtKB-SubCell"/>
</dbReference>
<dbReference type="PROSITE" id="PS50928">
    <property type="entry name" value="ABC_TM1"/>
    <property type="match status" value="1"/>
</dbReference>
<reference evidence="9 10" key="1">
    <citation type="journal article" date="2014" name="Genome Announc.">
        <title>Draft Genome Sequence of the Agar-Degrading Bacterium Catenovulum sp. Strain DS-2, Isolated from Intestines of Haliotis diversicolor.</title>
        <authorList>
            <person name="Shan D."/>
            <person name="Li X."/>
            <person name="Gu Z."/>
            <person name="Wei G."/>
            <person name="Gao Z."/>
            <person name="Shao Z."/>
        </authorList>
    </citation>
    <scope>NUCLEOTIDE SEQUENCE [LARGE SCALE GENOMIC DNA]</scope>
    <source>
        <strain evidence="9 10">DS-2</strain>
    </source>
</reference>
<dbReference type="eggNOG" id="COG1175">
    <property type="taxonomic scope" value="Bacteria"/>
</dbReference>
<evidence type="ECO:0000256" key="7">
    <source>
        <dbReference type="RuleBase" id="RU363032"/>
    </source>
</evidence>
<dbReference type="PANTHER" id="PTHR30193:SF37">
    <property type="entry name" value="INNER MEMBRANE ABC TRANSPORTER PERMEASE PROTEIN YCJO"/>
    <property type="match status" value="1"/>
</dbReference>
<accession>W7QS98</accession>
<evidence type="ECO:0000259" key="8">
    <source>
        <dbReference type="PROSITE" id="PS50928"/>
    </source>
</evidence>
<keyword evidence="6 7" id="KW-0472">Membrane</keyword>
<evidence type="ECO:0000256" key="2">
    <source>
        <dbReference type="ARBA" id="ARBA00022448"/>
    </source>
</evidence>
<feature type="transmembrane region" description="Helical" evidence="7">
    <location>
        <begin position="27"/>
        <end position="52"/>
    </location>
</feature>
<dbReference type="STRING" id="1328313.DS2_01838"/>
<dbReference type="Proteomes" id="UP000019276">
    <property type="component" value="Unassembled WGS sequence"/>
</dbReference>
<feature type="transmembrane region" description="Helical" evidence="7">
    <location>
        <begin position="231"/>
        <end position="255"/>
    </location>
</feature>
<dbReference type="CDD" id="cd06261">
    <property type="entry name" value="TM_PBP2"/>
    <property type="match status" value="1"/>
</dbReference>
<feature type="domain" description="ABC transmembrane type-1" evidence="8">
    <location>
        <begin position="145"/>
        <end position="359"/>
    </location>
</feature>
<evidence type="ECO:0000313" key="10">
    <source>
        <dbReference type="Proteomes" id="UP000019276"/>
    </source>
</evidence>
<dbReference type="PANTHER" id="PTHR30193">
    <property type="entry name" value="ABC TRANSPORTER PERMEASE PROTEIN"/>
    <property type="match status" value="1"/>
</dbReference>
<feature type="transmembrane region" description="Helical" evidence="7">
    <location>
        <begin position="182"/>
        <end position="202"/>
    </location>
</feature>
<evidence type="ECO:0000256" key="4">
    <source>
        <dbReference type="ARBA" id="ARBA00022692"/>
    </source>
</evidence>
<dbReference type="InterPro" id="IPR035906">
    <property type="entry name" value="MetI-like_sf"/>
</dbReference>
<comment type="subcellular location">
    <subcellularLocation>
        <location evidence="1 7">Cell membrane</location>
        <topology evidence="1 7">Multi-pass membrane protein</topology>
    </subcellularLocation>
</comment>
<keyword evidence="3" id="KW-1003">Cell membrane</keyword>
<dbReference type="SUPFAM" id="SSF161098">
    <property type="entry name" value="MetI-like"/>
    <property type="match status" value="2"/>
</dbReference>
<organism evidence="9 10">
    <name type="scientific">Catenovulum agarivorans DS-2</name>
    <dbReference type="NCBI Taxonomy" id="1328313"/>
    <lineage>
        <taxon>Bacteria</taxon>
        <taxon>Pseudomonadati</taxon>
        <taxon>Pseudomonadota</taxon>
        <taxon>Gammaproteobacteria</taxon>
        <taxon>Alteromonadales</taxon>
        <taxon>Alteromonadaceae</taxon>
        <taxon>Catenovulum</taxon>
    </lineage>
</organism>
<name>W7QS98_9ALTE</name>
<dbReference type="Gene3D" id="1.10.3720.10">
    <property type="entry name" value="MetI-like"/>
    <property type="match status" value="1"/>
</dbReference>
<dbReference type="InterPro" id="IPR000515">
    <property type="entry name" value="MetI-like"/>
</dbReference>
<proteinExistence type="inferred from homology"/>
<evidence type="ECO:0000256" key="6">
    <source>
        <dbReference type="ARBA" id="ARBA00023136"/>
    </source>
</evidence>
<dbReference type="OrthoDB" id="9785347at2"/>
<keyword evidence="5 7" id="KW-1133">Transmembrane helix</keyword>
<feature type="transmembrane region" description="Helical" evidence="7">
    <location>
        <begin position="151"/>
        <end position="170"/>
    </location>
</feature>